<evidence type="ECO:0000259" key="2">
    <source>
        <dbReference type="Pfam" id="PF24536"/>
    </source>
</evidence>
<accession>A0A8J6JY92</accession>
<dbReference type="Pfam" id="PF06312">
    <property type="entry name" value="Neurexophilin"/>
    <property type="match status" value="1"/>
</dbReference>
<keyword evidence="4" id="KW-1185">Reference proteome</keyword>
<dbReference type="PANTHER" id="PTHR16165">
    <property type="entry name" value="NXPE FAMILY MEMBER"/>
    <property type="match status" value="1"/>
</dbReference>
<dbReference type="Gene3D" id="2.60.40.10">
    <property type="entry name" value="Immunoglobulins"/>
    <property type="match status" value="1"/>
</dbReference>
<dbReference type="PANTHER" id="PTHR16165:SF3">
    <property type="entry name" value="NXPE FAMILY MEMBER 1"/>
    <property type="match status" value="1"/>
</dbReference>
<dbReference type="SUPFAM" id="SSF81296">
    <property type="entry name" value="E set domains"/>
    <property type="match status" value="1"/>
</dbReference>
<dbReference type="InterPro" id="IPR026845">
    <property type="entry name" value="NXPH/NXPE"/>
</dbReference>
<dbReference type="OrthoDB" id="2112051at2759"/>
<organism evidence="3 4">
    <name type="scientific">Eleutherodactylus coqui</name>
    <name type="common">Puerto Rican coqui</name>
    <dbReference type="NCBI Taxonomy" id="57060"/>
    <lineage>
        <taxon>Eukaryota</taxon>
        <taxon>Metazoa</taxon>
        <taxon>Chordata</taxon>
        <taxon>Craniata</taxon>
        <taxon>Vertebrata</taxon>
        <taxon>Euteleostomi</taxon>
        <taxon>Amphibia</taxon>
        <taxon>Batrachia</taxon>
        <taxon>Anura</taxon>
        <taxon>Neobatrachia</taxon>
        <taxon>Hyloidea</taxon>
        <taxon>Eleutherodactylidae</taxon>
        <taxon>Eleutherodactylinae</taxon>
        <taxon>Eleutherodactylus</taxon>
        <taxon>Eleutherodactylus</taxon>
    </lineage>
</organism>
<dbReference type="InterPro" id="IPR013783">
    <property type="entry name" value="Ig-like_fold"/>
</dbReference>
<dbReference type="Proteomes" id="UP000770717">
    <property type="component" value="Unassembled WGS sequence"/>
</dbReference>
<proteinExistence type="inferred from homology"/>
<feature type="domain" description="NXPE C-terminal" evidence="2">
    <location>
        <begin position="263"/>
        <end position="486"/>
    </location>
</feature>
<protein>
    <recommendedName>
        <fullName evidence="2">NXPE C-terminal domain-containing protein</fullName>
    </recommendedName>
</protein>
<dbReference type="InterPro" id="IPR014756">
    <property type="entry name" value="Ig_E-set"/>
</dbReference>
<dbReference type="InterPro" id="IPR057106">
    <property type="entry name" value="NXPE4_C"/>
</dbReference>
<evidence type="ECO:0000313" key="3">
    <source>
        <dbReference type="EMBL" id="KAG9474258.1"/>
    </source>
</evidence>
<dbReference type="AlphaFoldDB" id="A0A8J6JY92"/>
<name>A0A8J6JY92_ELECQ</name>
<sequence>MTGSEDGLRSIEIFNKISVTIPNLTLTDLNKVSCAKRSRATIVHPQERYCVGDKLTVQIDIFDYLGYKKTYGGDFMKARISTPSLKAATSGKVEDFNNGTYHVHFTLFWKGRVYISVVLYHPSEGVAALWRARNKDYGLIDFIGTFVNESQQVNSECGFQLNSKKNICEYSHAEDHEAFYCYKPDSMSCGSLSYLQSFNTELSFLTPLEKMLFKRENIAVQIPTTPEYVDVQKCTMSSPLTLEQCKIGMKSSFPSGFGLQNSWKPVSCSISNFTTQEQMYNCLSDKIIYFIGDSTVRQWATYLVQRFKGFEKFDLHRAGIETLMVAIDQKKNINLQWKTHSHPIVASGFYMVKDDAYVHEQIDRLAGGSQYVIVICLGQYFRPFPVQLFIQRVINVHKALEHLFLRSPDTKVIIKMENTRDDGLDAERFSDFHGYSHNLIVKEIFRNLPVAVVDAWDMTIAYNTHNVHPPEHVVKSQIEMFLTYIC</sequence>
<comment type="similarity">
    <text evidence="1">Belongs to the NXPE family.</text>
</comment>
<evidence type="ECO:0000256" key="1">
    <source>
        <dbReference type="ARBA" id="ARBA00005431"/>
    </source>
</evidence>
<dbReference type="EMBL" id="WNTK01000013">
    <property type="protein sequence ID" value="KAG9474258.1"/>
    <property type="molecule type" value="Genomic_DNA"/>
</dbReference>
<gene>
    <name evidence="3" type="ORF">GDO78_004527</name>
</gene>
<evidence type="ECO:0000313" key="4">
    <source>
        <dbReference type="Proteomes" id="UP000770717"/>
    </source>
</evidence>
<dbReference type="Pfam" id="PF24536">
    <property type="entry name" value="NXPE4_C"/>
    <property type="match status" value="1"/>
</dbReference>
<reference evidence="3" key="1">
    <citation type="thesis" date="2020" institute="ProQuest LLC" country="789 East Eisenhower Parkway, Ann Arbor, MI, USA">
        <title>Comparative Genomics and Chromosome Evolution.</title>
        <authorList>
            <person name="Mudd A.B."/>
        </authorList>
    </citation>
    <scope>NUCLEOTIDE SEQUENCE</scope>
    <source>
        <strain evidence="3">HN-11 Male</strain>
        <tissue evidence="3">Kidney and liver</tissue>
    </source>
</reference>
<comment type="caution">
    <text evidence="3">The sequence shown here is derived from an EMBL/GenBank/DDBJ whole genome shotgun (WGS) entry which is preliminary data.</text>
</comment>